<accession>F4GCB5</accession>
<name>F4GCB5_ALIDK</name>
<dbReference type="HOGENOM" id="CLU_111602_0_0_4"/>
<evidence type="ECO:0000313" key="5">
    <source>
        <dbReference type="EMBL" id="AEB84774.1"/>
    </source>
</evidence>
<protein>
    <submittedName>
        <fullName evidence="5">Glutaredoxin</fullName>
    </submittedName>
</protein>
<sequence length="213" mass="21920">MTFIRHAAAAAACTLLALAAQAQQVYRIVGPDGRVTFSDRPPAAGAEAAPVGAGAQGSGGSEALPYQLRQIAARFPVTLYTGSDCAPCDSARNLLVSRGVPFTERTVGSNEDIEALRRLSGESSLPFGTIGGQQLKGFSDSEWSQYLDAAGYPRQSQLPPGYRRPPATPLVAVQARPAVPEAESAPAAPAARPAAPATPPTGRTPANPAGIVF</sequence>
<proteinExistence type="predicted"/>
<dbReference type="RefSeq" id="WP_013519050.1">
    <property type="nucleotide sequence ID" value="NC_015422.1"/>
</dbReference>
<feature type="domain" description="DUF4124" evidence="4">
    <location>
        <begin position="13"/>
        <end position="57"/>
    </location>
</feature>
<dbReference type="EMBL" id="CP002657">
    <property type="protein sequence ID" value="AEB84774.1"/>
    <property type="molecule type" value="Genomic_DNA"/>
</dbReference>
<gene>
    <name evidence="5" type="ordered locus">Alide2_2410</name>
</gene>
<dbReference type="SUPFAM" id="SSF52833">
    <property type="entry name" value="Thioredoxin-like"/>
    <property type="match status" value="1"/>
</dbReference>
<organism evidence="5 6">
    <name type="scientific">Alicycliphilus denitrificans (strain DSM 14773 / CIP 107495 / K601)</name>
    <dbReference type="NCBI Taxonomy" id="596154"/>
    <lineage>
        <taxon>Bacteria</taxon>
        <taxon>Pseudomonadati</taxon>
        <taxon>Pseudomonadota</taxon>
        <taxon>Betaproteobacteria</taxon>
        <taxon>Burkholderiales</taxon>
        <taxon>Comamonadaceae</taxon>
        <taxon>Alicycliphilus</taxon>
    </lineage>
</organism>
<dbReference type="Gene3D" id="3.40.30.10">
    <property type="entry name" value="Glutaredoxin"/>
    <property type="match status" value="1"/>
</dbReference>
<dbReference type="KEGG" id="adk:Alide2_2410"/>
<keyword evidence="6" id="KW-1185">Reference proteome</keyword>
<dbReference type="Proteomes" id="UP000007938">
    <property type="component" value="Chromosome"/>
</dbReference>
<feature type="chain" id="PRO_5003313592" evidence="2">
    <location>
        <begin position="23"/>
        <end position="213"/>
    </location>
</feature>
<reference evidence="5 6" key="1">
    <citation type="journal article" date="2011" name="J. Bacteriol.">
        <title>Genome Sequences of Alicycliphilus denitrificans Strains BC and K601T.</title>
        <authorList>
            <person name="Oosterkamp M.J."/>
            <person name="Veuskens T."/>
            <person name="Plugge C.M."/>
            <person name="Langenhoff A.A."/>
            <person name="Gerritse J."/>
            <person name="van Berkel W.J."/>
            <person name="Pieper D.H."/>
            <person name="Junca H."/>
            <person name="Goodwin L.A."/>
            <person name="Daligault H.E."/>
            <person name="Bruce D.C."/>
            <person name="Detter J.C."/>
            <person name="Tapia R."/>
            <person name="Han C.S."/>
            <person name="Land M.L."/>
            <person name="Hauser L.J."/>
            <person name="Smidt H."/>
            <person name="Stams A.J."/>
        </authorList>
    </citation>
    <scope>NUCLEOTIDE SEQUENCE [LARGE SCALE GENOMIC DNA]</scope>
    <source>
        <strain evidence="6">DSM 14773 / CIP 107495 / K601</strain>
    </source>
</reference>
<evidence type="ECO:0000256" key="1">
    <source>
        <dbReference type="SAM" id="MobiDB-lite"/>
    </source>
</evidence>
<dbReference type="AlphaFoldDB" id="F4GCB5"/>
<dbReference type="STRING" id="596154.Alide2_2410"/>
<feature type="signal peptide" evidence="2">
    <location>
        <begin position="1"/>
        <end position="22"/>
    </location>
</feature>
<evidence type="ECO:0000256" key="2">
    <source>
        <dbReference type="SAM" id="SignalP"/>
    </source>
</evidence>
<evidence type="ECO:0000259" key="4">
    <source>
        <dbReference type="Pfam" id="PF13511"/>
    </source>
</evidence>
<feature type="region of interest" description="Disordered" evidence="1">
    <location>
        <begin position="177"/>
        <end position="213"/>
    </location>
</feature>
<dbReference type="PROSITE" id="PS51354">
    <property type="entry name" value="GLUTAREDOXIN_2"/>
    <property type="match status" value="1"/>
</dbReference>
<dbReference type="Pfam" id="PF00462">
    <property type="entry name" value="Glutaredoxin"/>
    <property type="match status" value="1"/>
</dbReference>
<dbReference type="Pfam" id="PF13511">
    <property type="entry name" value="DUF4124"/>
    <property type="match status" value="1"/>
</dbReference>
<dbReference type="InterPro" id="IPR036249">
    <property type="entry name" value="Thioredoxin-like_sf"/>
</dbReference>
<reference evidence="5 6" key="2">
    <citation type="submission" date="2011-04" db="EMBL/GenBank/DDBJ databases">
        <title>Complete sequence of chromosome of Alicycliphilus denitrificans K601.</title>
        <authorList>
            <consortium name="US DOE Joint Genome Institute"/>
            <person name="Lucas S."/>
            <person name="Han J."/>
            <person name="Lapidus A."/>
            <person name="Cheng J.-F."/>
            <person name="Goodwin L."/>
            <person name="Pitluck S."/>
            <person name="Peters L."/>
            <person name="Zeytun A."/>
            <person name="Detter J.C."/>
            <person name="Han C."/>
            <person name="Tapia R."/>
            <person name="Land M."/>
            <person name="Hauser L."/>
            <person name="Kyrpides N."/>
            <person name="Ivanova N."/>
            <person name="Mikhailova N."/>
            <person name="Pagani I."/>
            <person name="Oosterkamp M."/>
            <person name="Pieper D."/>
            <person name="van Berkel W."/>
            <person name="Langenhoff A."/>
            <person name="Smidt H."/>
            <person name="Stams A."/>
            <person name="Woyke T."/>
        </authorList>
    </citation>
    <scope>NUCLEOTIDE SEQUENCE [LARGE SCALE GENOMIC DNA]</scope>
    <source>
        <strain evidence="6">DSM 14773 / CIP 107495 / K601</strain>
    </source>
</reference>
<evidence type="ECO:0000259" key="3">
    <source>
        <dbReference type="Pfam" id="PF00462"/>
    </source>
</evidence>
<dbReference type="OrthoDB" id="8794394at2"/>
<dbReference type="CDD" id="cd02976">
    <property type="entry name" value="NrdH"/>
    <property type="match status" value="1"/>
</dbReference>
<dbReference type="InterPro" id="IPR025392">
    <property type="entry name" value="DUF4124"/>
</dbReference>
<evidence type="ECO:0000313" key="6">
    <source>
        <dbReference type="Proteomes" id="UP000007938"/>
    </source>
</evidence>
<feature type="domain" description="Glutaredoxin" evidence="3">
    <location>
        <begin position="77"/>
        <end position="126"/>
    </location>
</feature>
<dbReference type="InterPro" id="IPR002109">
    <property type="entry name" value="Glutaredoxin"/>
</dbReference>
<dbReference type="eggNOG" id="COG0695">
    <property type="taxonomic scope" value="Bacteria"/>
</dbReference>
<keyword evidence="2" id="KW-0732">Signal</keyword>